<keyword evidence="3" id="KW-0732">Signal</keyword>
<evidence type="ECO:0000256" key="2">
    <source>
        <dbReference type="SAM" id="Phobius"/>
    </source>
</evidence>
<feature type="chain" id="PRO_5042194060" description="C-type lectin domain-containing protein" evidence="3">
    <location>
        <begin position="21"/>
        <end position="434"/>
    </location>
</feature>
<feature type="signal peptide" evidence="3">
    <location>
        <begin position="1"/>
        <end position="20"/>
    </location>
</feature>
<evidence type="ECO:0000313" key="5">
    <source>
        <dbReference type="EMBL" id="KAK2138889.1"/>
    </source>
</evidence>
<dbReference type="EMBL" id="JAODUP010002252">
    <property type="protein sequence ID" value="KAK2138889.1"/>
    <property type="molecule type" value="Genomic_DNA"/>
</dbReference>
<dbReference type="PROSITE" id="PS50041">
    <property type="entry name" value="C_TYPE_LECTIN_2"/>
    <property type="match status" value="1"/>
</dbReference>
<evidence type="ECO:0000256" key="1">
    <source>
        <dbReference type="SAM" id="MobiDB-lite"/>
    </source>
</evidence>
<accession>A0AAD9IQM5</accession>
<name>A0AAD9IQM5_9ANNE</name>
<feature type="compositionally biased region" description="Low complexity" evidence="1">
    <location>
        <begin position="229"/>
        <end position="243"/>
    </location>
</feature>
<keyword evidence="2" id="KW-0472">Membrane</keyword>
<dbReference type="InterPro" id="IPR001304">
    <property type="entry name" value="C-type_lectin-like"/>
</dbReference>
<keyword evidence="6" id="KW-1185">Reference proteome</keyword>
<evidence type="ECO:0000259" key="4">
    <source>
        <dbReference type="PROSITE" id="PS50041"/>
    </source>
</evidence>
<dbReference type="InterPro" id="IPR016186">
    <property type="entry name" value="C-type_lectin-like/link_sf"/>
</dbReference>
<keyword evidence="2" id="KW-0812">Transmembrane</keyword>
<feature type="transmembrane region" description="Helical" evidence="2">
    <location>
        <begin position="287"/>
        <end position="308"/>
    </location>
</feature>
<organism evidence="5 6">
    <name type="scientific">Paralvinella palmiformis</name>
    <dbReference type="NCBI Taxonomy" id="53620"/>
    <lineage>
        <taxon>Eukaryota</taxon>
        <taxon>Metazoa</taxon>
        <taxon>Spiralia</taxon>
        <taxon>Lophotrochozoa</taxon>
        <taxon>Annelida</taxon>
        <taxon>Polychaeta</taxon>
        <taxon>Sedentaria</taxon>
        <taxon>Canalipalpata</taxon>
        <taxon>Terebellida</taxon>
        <taxon>Terebelliformia</taxon>
        <taxon>Alvinellidae</taxon>
        <taxon>Paralvinella</taxon>
    </lineage>
</organism>
<dbReference type="Proteomes" id="UP001208570">
    <property type="component" value="Unassembled WGS sequence"/>
</dbReference>
<gene>
    <name evidence="5" type="ORF">LSH36_2259g00018</name>
</gene>
<proteinExistence type="predicted"/>
<evidence type="ECO:0000256" key="3">
    <source>
        <dbReference type="SAM" id="SignalP"/>
    </source>
</evidence>
<dbReference type="InterPro" id="IPR016187">
    <property type="entry name" value="CTDL_fold"/>
</dbReference>
<reference evidence="5" key="1">
    <citation type="journal article" date="2023" name="Mol. Biol. Evol.">
        <title>Third-Generation Sequencing Reveals the Adaptive Role of the Epigenome in Three Deep-Sea Polychaetes.</title>
        <authorList>
            <person name="Perez M."/>
            <person name="Aroh O."/>
            <person name="Sun Y."/>
            <person name="Lan Y."/>
            <person name="Juniper S.K."/>
            <person name="Young C.R."/>
            <person name="Angers B."/>
            <person name="Qian P.Y."/>
        </authorList>
    </citation>
    <scope>NUCLEOTIDE SEQUENCE</scope>
    <source>
        <strain evidence="5">P08H-3</strain>
    </source>
</reference>
<feature type="region of interest" description="Disordered" evidence="1">
    <location>
        <begin position="229"/>
        <end position="254"/>
    </location>
</feature>
<evidence type="ECO:0000313" key="6">
    <source>
        <dbReference type="Proteomes" id="UP001208570"/>
    </source>
</evidence>
<dbReference type="AlphaFoldDB" id="A0AAD9IQM5"/>
<keyword evidence="2" id="KW-1133">Transmembrane helix</keyword>
<dbReference type="SMART" id="SM00034">
    <property type="entry name" value="CLECT"/>
    <property type="match status" value="1"/>
</dbReference>
<dbReference type="CDD" id="cd00037">
    <property type="entry name" value="CLECT"/>
    <property type="match status" value="1"/>
</dbReference>
<sequence>MKRLLLKLFSLIAIKILTSALKQTVIARYSFGCCVLSSNCQYIIKTICEGSSCYYLYERDYSYLTWRQSGDACHKDGLEMVRIESSQTQKVIERLLQDLPQNTQRKIWIGGQRSTDDKWRYMNGSEFNKQFTTSPQTASYCLYVKLCKDRAPEYRDDNCDEKITSSQLLCQYDESKTDSCSSSDSHFGDKCYRKTKYNGPDGNRIDWYNGETYCRQSDIQGSQTTITATPTTTTTTTTTTTPTRSTNSMFTKDISTDPVNKTTTTTTTIDTNIDVSNSKYTLNTVNIILIIITVISVTGVIILVVYCIQQRYPRNTKGFSTSDDVTQISTQIQQDIQDIQYEVIDGGREKRQNTEMSPDFVNIQRDKESDPYEKPSTYINMVDRPNPKAALGAMLTKGAVCDNLVPVARGTAFLEFKMAPMLKREVTCLVVNRL</sequence>
<comment type="caution">
    <text evidence="5">The sequence shown here is derived from an EMBL/GenBank/DDBJ whole genome shotgun (WGS) entry which is preliminary data.</text>
</comment>
<dbReference type="Gene3D" id="3.10.100.10">
    <property type="entry name" value="Mannose-Binding Protein A, subunit A"/>
    <property type="match status" value="1"/>
</dbReference>
<feature type="domain" description="C-type lectin" evidence="4">
    <location>
        <begin position="49"/>
        <end position="162"/>
    </location>
</feature>
<protein>
    <recommendedName>
        <fullName evidence="4">C-type lectin domain-containing protein</fullName>
    </recommendedName>
</protein>
<dbReference type="SUPFAM" id="SSF56436">
    <property type="entry name" value="C-type lectin-like"/>
    <property type="match status" value="1"/>
</dbReference>
<dbReference type="Pfam" id="PF00059">
    <property type="entry name" value="Lectin_C"/>
    <property type="match status" value="1"/>
</dbReference>